<gene>
    <name evidence="3" type="ORF">HO173_009762</name>
</gene>
<protein>
    <submittedName>
        <fullName evidence="3">Uncharacterized protein</fullName>
    </submittedName>
</protein>
<dbReference type="OrthoDB" id="5430216at2759"/>
<evidence type="ECO:0000256" key="2">
    <source>
        <dbReference type="SAM" id="MobiDB-lite"/>
    </source>
</evidence>
<sequence length="145" mass="16675">MFLPTHFSRTSSPSIFYQLGIYLTKWSQAYQHPESTLTAQAAPPNLRSRFADPNHATKTHFFTLVTGGKFKAEPLGARRRYERAQRQAAEKRAQGIREQSSKRLLQENVLYLMVVNMPTEEELLKAKRDIQEAKEKKAASKKHQS</sequence>
<dbReference type="RefSeq" id="XP_037161356.1">
    <property type="nucleotide sequence ID" value="XM_037311650.1"/>
</dbReference>
<dbReference type="AlphaFoldDB" id="A0A8H6FNS4"/>
<feature type="coiled-coil region" evidence="1">
    <location>
        <begin position="116"/>
        <end position="143"/>
    </location>
</feature>
<organism evidence="3 4">
    <name type="scientific">Letharia columbiana</name>
    <dbReference type="NCBI Taxonomy" id="112416"/>
    <lineage>
        <taxon>Eukaryota</taxon>
        <taxon>Fungi</taxon>
        <taxon>Dikarya</taxon>
        <taxon>Ascomycota</taxon>
        <taxon>Pezizomycotina</taxon>
        <taxon>Lecanoromycetes</taxon>
        <taxon>OSLEUM clade</taxon>
        <taxon>Lecanoromycetidae</taxon>
        <taxon>Lecanorales</taxon>
        <taxon>Lecanorineae</taxon>
        <taxon>Parmeliaceae</taxon>
        <taxon>Letharia</taxon>
    </lineage>
</organism>
<evidence type="ECO:0000256" key="1">
    <source>
        <dbReference type="SAM" id="Coils"/>
    </source>
</evidence>
<reference evidence="3 4" key="1">
    <citation type="journal article" date="2020" name="Genomics">
        <title>Complete, high-quality genomes from long-read metagenomic sequencing of two wolf lichen thalli reveals enigmatic genome architecture.</title>
        <authorList>
            <person name="McKenzie S.K."/>
            <person name="Walston R.F."/>
            <person name="Allen J.L."/>
        </authorList>
    </citation>
    <scope>NUCLEOTIDE SEQUENCE [LARGE SCALE GENOMIC DNA]</scope>
    <source>
        <strain evidence="3">WasteWater2</strain>
    </source>
</reference>
<keyword evidence="1" id="KW-0175">Coiled coil</keyword>
<name>A0A8H6FNS4_9LECA</name>
<evidence type="ECO:0000313" key="3">
    <source>
        <dbReference type="EMBL" id="KAF6231925.1"/>
    </source>
</evidence>
<evidence type="ECO:0000313" key="4">
    <source>
        <dbReference type="Proteomes" id="UP000578531"/>
    </source>
</evidence>
<feature type="region of interest" description="Disordered" evidence="2">
    <location>
        <begin position="76"/>
        <end position="99"/>
    </location>
</feature>
<dbReference type="EMBL" id="JACCJC010000052">
    <property type="protein sequence ID" value="KAF6231925.1"/>
    <property type="molecule type" value="Genomic_DNA"/>
</dbReference>
<accession>A0A8H6FNS4</accession>
<feature type="compositionally biased region" description="Basic and acidic residues" evidence="2">
    <location>
        <begin position="82"/>
        <end position="99"/>
    </location>
</feature>
<comment type="caution">
    <text evidence="3">The sequence shown here is derived from an EMBL/GenBank/DDBJ whole genome shotgun (WGS) entry which is preliminary data.</text>
</comment>
<keyword evidence="4" id="KW-1185">Reference proteome</keyword>
<dbReference type="Proteomes" id="UP000578531">
    <property type="component" value="Unassembled WGS sequence"/>
</dbReference>
<proteinExistence type="predicted"/>
<dbReference type="GeneID" id="59291411"/>